<organism evidence="4 5">
    <name type="scientific">Oceanipulchritudo coccoides</name>
    <dbReference type="NCBI Taxonomy" id="2706888"/>
    <lineage>
        <taxon>Bacteria</taxon>
        <taxon>Pseudomonadati</taxon>
        <taxon>Verrucomicrobiota</taxon>
        <taxon>Opitutia</taxon>
        <taxon>Puniceicoccales</taxon>
        <taxon>Oceanipulchritudinaceae</taxon>
        <taxon>Oceanipulchritudo</taxon>
    </lineage>
</organism>
<feature type="domain" description="Peptidase M16 C-terminal" evidence="3">
    <location>
        <begin position="186"/>
        <end position="360"/>
    </location>
</feature>
<dbReference type="AlphaFoldDB" id="A0A6B2M0B6"/>
<dbReference type="GO" id="GO:0046872">
    <property type="term" value="F:metal ion binding"/>
    <property type="evidence" value="ECO:0007669"/>
    <property type="project" value="InterPro"/>
</dbReference>
<dbReference type="Pfam" id="PF00675">
    <property type="entry name" value="Peptidase_M16"/>
    <property type="match status" value="2"/>
</dbReference>
<dbReference type="InterPro" id="IPR011249">
    <property type="entry name" value="Metalloenz_LuxS/M16"/>
</dbReference>
<feature type="domain" description="Peptidase M16 C-terminal" evidence="3">
    <location>
        <begin position="612"/>
        <end position="785"/>
    </location>
</feature>
<evidence type="ECO:0000313" key="4">
    <source>
        <dbReference type="EMBL" id="NDV61190.1"/>
    </source>
</evidence>
<dbReference type="RefSeq" id="WP_163961902.1">
    <property type="nucleotide sequence ID" value="NZ_JAAGNX010000001.1"/>
</dbReference>
<dbReference type="Proteomes" id="UP000478417">
    <property type="component" value="Unassembled WGS sequence"/>
</dbReference>
<evidence type="ECO:0000313" key="5">
    <source>
        <dbReference type="Proteomes" id="UP000478417"/>
    </source>
</evidence>
<comment type="caution">
    <text evidence="4">The sequence shown here is derived from an EMBL/GenBank/DDBJ whole genome shotgun (WGS) entry which is preliminary data.</text>
</comment>
<accession>A0A6B2M0B6</accession>
<protein>
    <submittedName>
        <fullName evidence="4">Insulinase family protein</fullName>
    </submittedName>
</protein>
<dbReference type="InterPro" id="IPR007863">
    <property type="entry name" value="Peptidase_M16_C"/>
</dbReference>
<reference evidence="4 5" key="1">
    <citation type="submission" date="2020-02" db="EMBL/GenBank/DDBJ databases">
        <title>Albibacoteraceae fam. nov., the first described family within the subdivision 4 Verrucomicrobia.</title>
        <authorList>
            <person name="Xi F."/>
        </authorList>
    </citation>
    <scope>NUCLEOTIDE SEQUENCE [LARGE SCALE GENOMIC DNA]</scope>
    <source>
        <strain evidence="4 5">CK1056</strain>
    </source>
</reference>
<evidence type="ECO:0000259" key="2">
    <source>
        <dbReference type="Pfam" id="PF00675"/>
    </source>
</evidence>
<evidence type="ECO:0000259" key="3">
    <source>
        <dbReference type="Pfam" id="PF05193"/>
    </source>
</evidence>
<proteinExistence type="inferred from homology"/>
<dbReference type="SUPFAM" id="SSF63411">
    <property type="entry name" value="LuxS/MPP-like metallohydrolase"/>
    <property type="match status" value="4"/>
</dbReference>
<dbReference type="InterPro" id="IPR011765">
    <property type="entry name" value="Pept_M16_N"/>
</dbReference>
<keyword evidence="5" id="KW-1185">Reference proteome</keyword>
<dbReference type="Pfam" id="PF05193">
    <property type="entry name" value="Peptidase_M16_C"/>
    <property type="match status" value="2"/>
</dbReference>
<dbReference type="EMBL" id="JAAGNX010000001">
    <property type="protein sequence ID" value="NDV61190.1"/>
    <property type="molecule type" value="Genomic_DNA"/>
</dbReference>
<feature type="domain" description="Peptidase M16 N-terminal" evidence="2">
    <location>
        <begin position="478"/>
        <end position="579"/>
    </location>
</feature>
<dbReference type="PANTHER" id="PTHR11851">
    <property type="entry name" value="METALLOPROTEASE"/>
    <property type="match status" value="1"/>
</dbReference>
<dbReference type="Gene3D" id="3.30.830.10">
    <property type="entry name" value="Metalloenzyme, LuxS/M16 peptidase-like"/>
    <property type="match status" value="4"/>
</dbReference>
<name>A0A6B2M0B6_9BACT</name>
<sequence>MNPSDASELPKSLETLFQDHPEFIILENGLSVIFQQNPSHPLISVQAWIKTGSIHEGEHLGSGLSHFLEHMLFKGTERRGPGEIASAVQEFGGQINAYTAFDRTVYYIDGPAEALDETLDLLCDMTLHSTLPHPEVQKEKEVILREIDMTLDDPDRIVARAMFSTTFREHPFRYPVIGLRPLFEKVDRTILESYYRDRYQPNNMVLSIVGDFKRSSLLKAIEKTFGSVSRGTLKPVLVPGEPKQLAMRETRLSGDYQTARGLVAYKIPSMRHPDAPTLDILASIIGSGYSGRLRQKLREEMNLVHSIGASTWNPGNPGLFYVQYQCAPEKAAKVEEAIRSEMEQLAKTGFTEQEIEKARRFAMVSEVQSRQTTSGLASRLGLVTALVGDVHYPRRYFQKIHALGPDDLGELAEKTFIDDHLSLTSLLPTSTEAQVRPDCAPKKLEPFKEKVLPNGARILWQCDPRLPRTFMRFAGLGGPLYEDDGQQGATSLLTTVMARDTGERSAREVAIELESNGGFLTDSSGNNTFALAVEVIPEFAGQGFQALSDAVLKPAFKAATIKREREAQLAHIRMSDDEILDRGRNAMRREFFGTHPFASDPCGNLDSVANLDESSLKELYERLIVAKNAVLVLTGNFDAGTLLPMAEEFLAKLPDQPFEVRSLPFKEPARTGELSEIFPREQAVVFDAFPDVGFQPETEIIGEVLDELLSDMSGPLFRSVREDQSLAYYVGASRLLGYDYGSFYLYAGTHPSSTQAVFNCFDIELERIRSGNLTEKELADARTRLKVHNRFSLQSPATRAARAALNALYRKPIMDWKNYEQRLDALTLRHLTDFAGEHLVPEKRLRFTIGPKND</sequence>
<dbReference type="InterPro" id="IPR050361">
    <property type="entry name" value="MPP/UQCRC_Complex"/>
</dbReference>
<comment type="similarity">
    <text evidence="1">Belongs to the peptidase M16 family.</text>
</comment>
<dbReference type="PANTHER" id="PTHR11851:SF49">
    <property type="entry name" value="MITOCHONDRIAL-PROCESSING PEPTIDASE SUBUNIT ALPHA"/>
    <property type="match status" value="1"/>
</dbReference>
<evidence type="ECO:0000256" key="1">
    <source>
        <dbReference type="ARBA" id="ARBA00007261"/>
    </source>
</evidence>
<feature type="domain" description="Peptidase M16 N-terminal" evidence="2">
    <location>
        <begin position="32"/>
        <end position="177"/>
    </location>
</feature>
<gene>
    <name evidence="4" type="ORF">G0Q06_01860</name>
</gene>